<organism evidence="1 2">
    <name type="scientific">Larinioides sclopetarius</name>
    <dbReference type="NCBI Taxonomy" id="280406"/>
    <lineage>
        <taxon>Eukaryota</taxon>
        <taxon>Metazoa</taxon>
        <taxon>Ecdysozoa</taxon>
        <taxon>Arthropoda</taxon>
        <taxon>Chelicerata</taxon>
        <taxon>Arachnida</taxon>
        <taxon>Araneae</taxon>
        <taxon>Araneomorphae</taxon>
        <taxon>Entelegynae</taxon>
        <taxon>Araneoidea</taxon>
        <taxon>Araneidae</taxon>
        <taxon>Larinioides</taxon>
    </lineage>
</organism>
<sequence>MAWRGYVATRQSKDNICLKSLSVAQKACCSESTEALSYEDIQANTILLDDMLRPKYI</sequence>
<dbReference type="Proteomes" id="UP001497382">
    <property type="component" value="Unassembled WGS sequence"/>
</dbReference>
<dbReference type="EMBL" id="CAXIEN010000048">
    <property type="protein sequence ID" value="CAL1270448.1"/>
    <property type="molecule type" value="Genomic_DNA"/>
</dbReference>
<comment type="caution">
    <text evidence="1">The sequence shown here is derived from an EMBL/GenBank/DDBJ whole genome shotgun (WGS) entry which is preliminary data.</text>
</comment>
<keyword evidence="2" id="KW-1185">Reference proteome</keyword>
<protein>
    <submittedName>
        <fullName evidence="1">Uncharacterized protein</fullName>
    </submittedName>
</protein>
<evidence type="ECO:0000313" key="2">
    <source>
        <dbReference type="Proteomes" id="UP001497382"/>
    </source>
</evidence>
<reference evidence="1 2" key="1">
    <citation type="submission" date="2024-04" db="EMBL/GenBank/DDBJ databases">
        <authorList>
            <person name="Rising A."/>
            <person name="Reimegard J."/>
            <person name="Sonavane S."/>
            <person name="Akerstrom W."/>
            <person name="Nylinder S."/>
            <person name="Hedman E."/>
            <person name="Kallberg Y."/>
        </authorList>
    </citation>
    <scope>NUCLEOTIDE SEQUENCE [LARGE SCALE GENOMIC DNA]</scope>
</reference>
<dbReference type="AlphaFoldDB" id="A0AAV1ZG21"/>
<proteinExistence type="predicted"/>
<accession>A0AAV1ZG21</accession>
<gene>
    <name evidence="1" type="ORF">LARSCL_LOCUS5302</name>
</gene>
<evidence type="ECO:0000313" key="1">
    <source>
        <dbReference type="EMBL" id="CAL1270448.1"/>
    </source>
</evidence>
<name>A0AAV1ZG21_9ARAC</name>